<comment type="caution">
    <text evidence="1">The sequence shown here is derived from an EMBL/GenBank/DDBJ whole genome shotgun (WGS) entry which is preliminary data.</text>
</comment>
<protein>
    <submittedName>
        <fullName evidence="1">DUF3445 domain-containing protein</fullName>
    </submittedName>
</protein>
<dbReference type="Proteomes" id="UP001501195">
    <property type="component" value="Unassembled WGS sequence"/>
</dbReference>
<proteinExistence type="predicted"/>
<keyword evidence="2" id="KW-1185">Reference proteome</keyword>
<organism evidence="1 2">
    <name type="scientific">Kineococcus glutinatus</name>
    <dbReference type="NCBI Taxonomy" id="1070872"/>
    <lineage>
        <taxon>Bacteria</taxon>
        <taxon>Bacillati</taxon>
        <taxon>Actinomycetota</taxon>
        <taxon>Actinomycetes</taxon>
        <taxon>Kineosporiales</taxon>
        <taxon>Kineosporiaceae</taxon>
        <taxon>Kineococcus</taxon>
    </lineage>
</organism>
<gene>
    <name evidence="1" type="ORF">GCM10023225_00550</name>
</gene>
<dbReference type="EMBL" id="BAABIL010000004">
    <property type="protein sequence ID" value="GAA4960866.1"/>
    <property type="molecule type" value="Genomic_DNA"/>
</dbReference>
<dbReference type="RefSeq" id="WP_345710283.1">
    <property type="nucleotide sequence ID" value="NZ_BAABIL010000004.1"/>
</dbReference>
<dbReference type="InterPro" id="IPR021848">
    <property type="entry name" value="HODM_asu-like"/>
</dbReference>
<name>A0ABP9H409_9ACTN</name>
<sequence>MTTTDLPAQPTGTDLPERVRRFPWPFPADRYRYSANVEPAARTVTTTAGAWGERLVDVDADHHHELAAREQVLRADPSRCAVLAHMVPATWDAMLFLMREMSSGYPASFALRRLDDGSWHWRNDLLGLEQRFVVGNASTLPADPLRYIGAQVQEDLVLLDQREDALWADAALVTSAADWSVNFDVGMSFLQIHGPVPRVHEEGVVPRAQQFLLRLQPGEPYRRTNWTMTVDRRLDTATETYPQWGPDRSRLTAADVGRRLHLRVEVQHLLRLPDSGCILFLIRTHLLSLAEIAAVPAWRRQLASVLAELPQDMVDYKGLTRFRDMAVTWLQADSPQ</sequence>
<evidence type="ECO:0000313" key="1">
    <source>
        <dbReference type="EMBL" id="GAA4960866.1"/>
    </source>
</evidence>
<accession>A0ABP9H409</accession>
<dbReference type="Pfam" id="PF11927">
    <property type="entry name" value="HODM_asu-like"/>
    <property type="match status" value="1"/>
</dbReference>
<reference evidence="2" key="1">
    <citation type="journal article" date="2019" name="Int. J. Syst. Evol. Microbiol.">
        <title>The Global Catalogue of Microorganisms (GCM) 10K type strain sequencing project: providing services to taxonomists for standard genome sequencing and annotation.</title>
        <authorList>
            <consortium name="The Broad Institute Genomics Platform"/>
            <consortium name="The Broad Institute Genome Sequencing Center for Infectious Disease"/>
            <person name="Wu L."/>
            <person name="Ma J."/>
        </authorList>
    </citation>
    <scope>NUCLEOTIDE SEQUENCE [LARGE SCALE GENOMIC DNA]</scope>
    <source>
        <strain evidence="2">JCM 18126</strain>
    </source>
</reference>
<evidence type="ECO:0000313" key="2">
    <source>
        <dbReference type="Proteomes" id="UP001501195"/>
    </source>
</evidence>